<dbReference type="EC" id="1.2.1.84" evidence="10"/>
<keyword evidence="7 10" id="KW-0443">Lipid metabolism</keyword>
<keyword evidence="8 10" id="KW-0472">Membrane</keyword>
<dbReference type="GO" id="GO:0005777">
    <property type="term" value="C:peroxisome"/>
    <property type="evidence" value="ECO:0007669"/>
    <property type="project" value="TreeGrafter"/>
</dbReference>
<accession>A0A8S4HVE3</accession>
<dbReference type="EMBL" id="OV170221">
    <property type="protein sequence ID" value="CAH0712908.1"/>
    <property type="molecule type" value="Genomic_DNA"/>
</dbReference>
<evidence type="ECO:0000256" key="2">
    <source>
        <dbReference type="ARBA" id="ARBA00005928"/>
    </source>
</evidence>
<feature type="domain" description="Thioester reductase (TE)" evidence="12">
    <location>
        <begin position="16"/>
        <end position="284"/>
    </location>
</feature>
<dbReference type="InterPro" id="IPR033640">
    <property type="entry name" value="FAR_C"/>
</dbReference>
<evidence type="ECO:0000256" key="5">
    <source>
        <dbReference type="ARBA" id="ARBA00022857"/>
    </source>
</evidence>
<dbReference type="CDD" id="cd05236">
    <property type="entry name" value="FAR-N_SDR_e"/>
    <property type="match status" value="1"/>
</dbReference>
<feature type="domain" description="Fatty acyl-CoA reductase C-terminal" evidence="11">
    <location>
        <begin position="358"/>
        <end position="449"/>
    </location>
</feature>
<evidence type="ECO:0000256" key="1">
    <source>
        <dbReference type="ARBA" id="ARBA00004141"/>
    </source>
</evidence>
<evidence type="ECO:0000256" key="7">
    <source>
        <dbReference type="ARBA" id="ARBA00023098"/>
    </source>
</evidence>
<evidence type="ECO:0000259" key="11">
    <source>
        <dbReference type="Pfam" id="PF03015"/>
    </source>
</evidence>
<evidence type="ECO:0000256" key="3">
    <source>
        <dbReference type="ARBA" id="ARBA00022516"/>
    </source>
</evidence>
<keyword evidence="5 10" id="KW-0521">NADP</keyword>
<evidence type="ECO:0000256" key="4">
    <source>
        <dbReference type="ARBA" id="ARBA00022692"/>
    </source>
</evidence>
<dbReference type="Proteomes" id="UP000838878">
    <property type="component" value="Chromosome 1"/>
</dbReference>
<dbReference type="CDD" id="cd09071">
    <property type="entry name" value="FAR_C"/>
    <property type="match status" value="1"/>
</dbReference>
<protein>
    <recommendedName>
        <fullName evidence="10">Fatty acyl-CoA reductase</fullName>
        <ecNumber evidence="10">1.2.1.84</ecNumber>
    </recommendedName>
</protein>
<dbReference type="GO" id="GO:0035336">
    <property type="term" value="P:long-chain fatty-acyl-CoA metabolic process"/>
    <property type="evidence" value="ECO:0007669"/>
    <property type="project" value="TreeGrafter"/>
</dbReference>
<dbReference type="OrthoDB" id="429813at2759"/>
<dbReference type="FunFam" id="3.40.50.720:FF:000143">
    <property type="entry name" value="Fatty acyl-CoA reductase"/>
    <property type="match status" value="1"/>
</dbReference>
<dbReference type="SUPFAM" id="SSF51735">
    <property type="entry name" value="NAD(P)-binding Rossmann-fold domains"/>
    <property type="match status" value="1"/>
</dbReference>
<dbReference type="PANTHER" id="PTHR11011:SF118">
    <property type="entry name" value="FATTY ACYL-COA REDUCTASE"/>
    <property type="match status" value="1"/>
</dbReference>
<dbReference type="Pfam" id="PF03015">
    <property type="entry name" value="Sterile"/>
    <property type="match status" value="1"/>
</dbReference>
<dbReference type="InterPro" id="IPR013120">
    <property type="entry name" value="FAR_NAD-bd"/>
</dbReference>
<comment type="similarity">
    <text evidence="2 10">Belongs to the fatty acyl-CoA reductase family.</text>
</comment>
<dbReference type="GO" id="GO:0080019">
    <property type="term" value="F:alcohol-forming very long-chain fatty acyl-CoA reductase activity"/>
    <property type="evidence" value="ECO:0007669"/>
    <property type="project" value="InterPro"/>
</dbReference>
<comment type="function">
    <text evidence="10">Catalyzes the reduction of fatty acyl-CoA to fatty alcohols.</text>
</comment>
<reference evidence="13" key="1">
    <citation type="submission" date="2021-12" db="EMBL/GenBank/DDBJ databases">
        <authorList>
            <person name="Martin H S."/>
        </authorList>
    </citation>
    <scope>NUCLEOTIDE SEQUENCE</scope>
</reference>
<dbReference type="InterPro" id="IPR026055">
    <property type="entry name" value="FAR"/>
</dbReference>
<comment type="subcellular location">
    <subcellularLocation>
        <location evidence="1">Membrane</location>
        <topology evidence="1">Multi-pass membrane protein</topology>
    </subcellularLocation>
</comment>
<dbReference type="GO" id="GO:0016020">
    <property type="term" value="C:membrane"/>
    <property type="evidence" value="ECO:0007669"/>
    <property type="project" value="UniProtKB-SubCell"/>
</dbReference>
<evidence type="ECO:0000256" key="8">
    <source>
        <dbReference type="ARBA" id="ARBA00023136"/>
    </source>
</evidence>
<evidence type="ECO:0000313" key="14">
    <source>
        <dbReference type="Proteomes" id="UP000838878"/>
    </source>
</evidence>
<dbReference type="PANTHER" id="PTHR11011">
    <property type="entry name" value="MALE STERILITY PROTEIN 2-RELATED"/>
    <property type="match status" value="1"/>
</dbReference>
<evidence type="ECO:0000256" key="6">
    <source>
        <dbReference type="ARBA" id="ARBA00022989"/>
    </source>
</evidence>
<keyword evidence="3 10" id="KW-0444">Lipid biosynthesis</keyword>
<feature type="transmembrane region" description="Helical" evidence="10">
    <location>
        <begin position="347"/>
        <end position="371"/>
    </location>
</feature>
<evidence type="ECO:0000259" key="12">
    <source>
        <dbReference type="Pfam" id="PF07993"/>
    </source>
</evidence>
<keyword evidence="6 10" id="KW-1133">Transmembrane helix</keyword>
<name>A0A8S4HVE3_9NEOP</name>
<evidence type="ECO:0000256" key="10">
    <source>
        <dbReference type="RuleBase" id="RU363097"/>
    </source>
</evidence>
<proteinExistence type="inferred from homology"/>
<dbReference type="Pfam" id="PF07993">
    <property type="entry name" value="NAD_binding_4"/>
    <property type="match status" value="1"/>
</dbReference>
<gene>
    <name evidence="13" type="ORF">BINO364_LOCUS123</name>
</gene>
<dbReference type="InterPro" id="IPR036291">
    <property type="entry name" value="NAD(P)-bd_dom_sf"/>
</dbReference>
<feature type="non-terminal residue" evidence="13">
    <location>
        <position position="463"/>
    </location>
</feature>
<evidence type="ECO:0000256" key="9">
    <source>
        <dbReference type="ARBA" id="ARBA00052530"/>
    </source>
</evidence>
<organism evidence="13 14">
    <name type="scientific">Brenthis ino</name>
    <name type="common">lesser marbled fritillary</name>
    <dbReference type="NCBI Taxonomy" id="405034"/>
    <lineage>
        <taxon>Eukaryota</taxon>
        <taxon>Metazoa</taxon>
        <taxon>Ecdysozoa</taxon>
        <taxon>Arthropoda</taxon>
        <taxon>Hexapoda</taxon>
        <taxon>Insecta</taxon>
        <taxon>Pterygota</taxon>
        <taxon>Neoptera</taxon>
        <taxon>Endopterygota</taxon>
        <taxon>Lepidoptera</taxon>
        <taxon>Glossata</taxon>
        <taxon>Ditrysia</taxon>
        <taxon>Papilionoidea</taxon>
        <taxon>Nymphalidae</taxon>
        <taxon>Heliconiinae</taxon>
        <taxon>Argynnini</taxon>
        <taxon>Brenthis</taxon>
    </lineage>
</organism>
<evidence type="ECO:0000313" key="13">
    <source>
        <dbReference type="EMBL" id="CAH0712908.1"/>
    </source>
</evidence>
<keyword evidence="10" id="KW-0560">Oxidoreductase</keyword>
<dbReference type="AlphaFoldDB" id="A0A8S4HVE3"/>
<sequence>MQPSVTEFYEGKSIFITGATGFVGKAIVEKLLRSCPGIKTIYVLMREKKGVSSEQRLKELCNNSVFDLLRDTQPEVFNKLKVVAGDILEAKLGLSNEDRHELQKHCNIVFHSAACVRFDQELKFAVQINTIATLKVLGLAETMSKLEAFVHLSTAYCRCHLEVYEEKMYPAIHQPRKIIDLVEWMDDETLRHLEPKLISSEPNTYAYTKAITEDLVSEYSSKFPIAIGRPSIVSAAWKEPAPGWVDNLNAVTGFIVGCEKGVLRTMNCKTTYTVDVVPVDVVVNGCILIAYATALEKSKDIRIYNITLSGAKRINWNEIRTRGQKWMREYPYSVSLWYPRIMITSNWLLHQIMFLLTQLLPAYFIDMLLFLMGRKTFMIEVQKRISYGTSVLLYYTNKEWHFINKNFVSLKNKISKYDNETFFTNLEDVDVDLYIKDYVLGTRKYIAKEDLSTLPRARKLLKM</sequence>
<keyword evidence="14" id="KW-1185">Reference proteome</keyword>
<dbReference type="GO" id="GO:0102965">
    <property type="term" value="F:alcohol-forming long-chain fatty acyl-CoA reductase activity"/>
    <property type="evidence" value="ECO:0007669"/>
    <property type="project" value="UniProtKB-EC"/>
</dbReference>
<dbReference type="Gene3D" id="3.40.50.720">
    <property type="entry name" value="NAD(P)-binding Rossmann-like Domain"/>
    <property type="match status" value="1"/>
</dbReference>
<keyword evidence="4 10" id="KW-0812">Transmembrane</keyword>
<comment type="catalytic activity">
    <reaction evidence="9 10">
        <text>a long-chain fatty acyl-CoA + 2 NADPH + 2 H(+) = a long-chain primary fatty alcohol + 2 NADP(+) + CoA</text>
        <dbReference type="Rhea" id="RHEA:52716"/>
        <dbReference type="ChEBI" id="CHEBI:15378"/>
        <dbReference type="ChEBI" id="CHEBI:57287"/>
        <dbReference type="ChEBI" id="CHEBI:57783"/>
        <dbReference type="ChEBI" id="CHEBI:58349"/>
        <dbReference type="ChEBI" id="CHEBI:77396"/>
        <dbReference type="ChEBI" id="CHEBI:83139"/>
        <dbReference type="EC" id="1.2.1.84"/>
    </reaction>
</comment>